<comment type="caution">
    <text evidence="1">The sequence shown here is derived from an EMBL/GenBank/DDBJ whole genome shotgun (WGS) entry which is preliminary data.</text>
</comment>
<name>A0A645CHT4_9ZZZZ</name>
<reference evidence="1" key="1">
    <citation type="submission" date="2019-08" db="EMBL/GenBank/DDBJ databases">
        <authorList>
            <person name="Kucharzyk K."/>
            <person name="Murdoch R.W."/>
            <person name="Higgins S."/>
            <person name="Loffler F."/>
        </authorList>
    </citation>
    <scope>NUCLEOTIDE SEQUENCE</scope>
</reference>
<organism evidence="1">
    <name type="scientific">bioreactor metagenome</name>
    <dbReference type="NCBI Taxonomy" id="1076179"/>
    <lineage>
        <taxon>unclassified sequences</taxon>
        <taxon>metagenomes</taxon>
        <taxon>ecological metagenomes</taxon>
    </lineage>
</organism>
<evidence type="ECO:0000313" key="1">
    <source>
        <dbReference type="EMBL" id="MPM76517.1"/>
    </source>
</evidence>
<dbReference type="EMBL" id="VSSQ01027329">
    <property type="protein sequence ID" value="MPM76517.1"/>
    <property type="molecule type" value="Genomic_DNA"/>
</dbReference>
<gene>
    <name evidence="1" type="ORF">SDC9_123515</name>
</gene>
<protein>
    <submittedName>
        <fullName evidence="1">Uncharacterized protein</fullName>
    </submittedName>
</protein>
<dbReference type="AlphaFoldDB" id="A0A645CHT4"/>
<accession>A0A645CHT4</accession>
<sequence>MLLVSVRHQCGHLLCDCLRLSVCRTDLGLRLVMAGLLDLVGLCSCLAQQLVGLGLCMIQESLGFGLGVVQQLVGFGPGIVQQLVGFGLGVAQQFVGFAPGLGARLLGIAGRLFGQLTGGHDGLRLGQGAVVRCLVDQPLGLGFGGLDGRLAIALGGLASLGDFGVQLLTHVPQVAERLDADVVGFGLRGGSQVGSDSATFFLDALCLGGRFADQVGGLGLGGPQHLGSVRAQPGEIAVAVLALGRGDLGA</sequence>
<proteinExistence type="predicted"/>